<name>A0A6A6KDE5_HEVBR</name>
<keyword evidence="2" id="KW-1185">Reference proteome</keyword>
<comment type="caution">
    <text evidence="1">The sequence shown here is derived from an EMBL/GenBank/DDBJ whole genome shotgun (WGS) entry which is preliminary data.</text>
</comment>
<evidence type="ECO:0000313" key="2">
    <source>
        <dbReference type="Proteomes" id="UP000467840"/>
    </source>
</evidence>
<proteinExistence type="predicted"/>
<evidence type="ECO:0000313" key="1">
    <source>
        <dbReference type="EMBL" id="KAF2286940.1"/>
    </source>
</evidence>
<dbReference type="Proteomes" id="UP000467840">
    <property type="component" value="Chromosome 3"/>
</dbReference>
<organism evidence="1 2">
    <name type="scientific">Hevea brasiliensis</name>
    <name type="common">Para rubber tree</name>
    <name type="synonym">Siphonia brasiliensis</name>
    <dbReference type="NCBI Taxonomy" id="3981"/>
    <lineage>
        <taxon>Eukaryota</taxon>
        <taxon>Viridiplantae</taxon>
        <taxon>Streptophyta</taxon>
        <taxon>Embryophyta</taxon>
        <taxon>Tracheophyta</taxon>
        <taxon>Spermatophyta</taxon>
        <taxon>Magnoliopsida</taxon>
        <taxon>eudicotyledons</taxon>
        <taxon>Gunneridae</taxon>
        <taxon>Pentapetalae</taxon>
        <taxon>rosids</taxon>
        <taxon>fabids</taxon>
        <taxon>Malpighiales</taxon>
        <taxon>Euphorbiaceae</taxon>
        <taxon>Crotonoideae</taxon>
        <taxon>Micrandreae</taxon>
        <taxon>Hevea</taxon>
    </lineage>
</organism>
<protein>
    <submittedName>
        <fullName evidence="1">Uncharacterized protein</fullName>
    </submittedName>
</protein>
<dbReference type="AlphaFoldDB" id="A0A6A6KDE5"/>
<gene>
    <name evidence="1" type="ORF">GH714_035856</name>
</gene>
<reference evidence="1 2" key="1">
    <citation type="journal article" date="2020" name="Mol. Plant">
        <title>The Chromosome-Based Rubber Tree Genome Provides New Insights into Spurge Genome Evolution and Rubber Biosynthesis.</title>
        <authorList>
            <person name="Liu J."/>
            <person name="Shi C."/>
            <person name="Shi C.C."/>
            <person name="Li W."/>
            <person name="Zhang Q.J."/>
            <person name="Zhang Y."/>
            <person name="Li K."/>
            <person name="Lu H.F."/>
            <person name="Shi C."/>
            <person name="Zhu S.T."/>
            <person name="Xiao Z.Y."/>
            <person name="Nan H."/>
            <person name="Yue Y."/>
            <person name="Zhu X.G."/>
            <person name="Wu Y."/>
            <person name="Hong X.N."/>
            <person name="Fan G.Y."/>
            <person name="Tong Y."/>
            <person name="Zhang D."/>
            <person name="Mao C.L."/>
            <person name="Liu Y.L."/>
            <person name="Hao S.J."/>
            <person name="Liu W.Q."/>
            <person name="Lv M.Q."/>
            <person name="Zhang H.B."/>
            <person name="Liu Y."/>
            <person name="Hu-Tang G.R."/>
            <person name="Wang J.P."/>
            <person name="Wang J.H."/>
            <person name="Sun Y.H."/>
            <person name="Ni S.B."/>
            <person name="Chen W.B."/>
            <person name="Zhang X.C."/>
            <person name="Jiao Y.N."/>
            <person name="Eichler E.E."/>
            <person name="Li G.H."/>
            <person name="Liu X."/>
            <person name="Gao L.Z."/>
        </authorList>
    </citation>
    <scope>NUCLEOTIDE SEQUENCE [LARGE SCALE GENOMIC DNA]</scope>
    <source>
        <strain evidence="2">cv. GT1</strain>
        <tissue evidence="1">Leaf</tissue>
    </source>
</reference>
<sequence>MEKMVCKYIFGYAWLAWGNPANFPSHIHLYRKTPLRVDTGRGCGFNCGHGDPPSVASPTPPLEEVVDHVLPDGRDGNIDYTTHVVALGV</sequence>
<dbReference type="EMBL" id="JAAGAX010000017">
    <property type="protein sequence ID" value="KAF2286940.1"/>
    <property type="molecule type" value="Genomic_DNA"/>
</dbReference>
<accession>A0A6A6KDE5</accession>